<feature type="transmembrane region" description="Helical" evidence="7">
    <location>
        <begin position="324"/>
        <end position="345"/>
    </location>
</feature>
<dbReference type="eggNOG" id="COG1459">
    <property type="taxonomic scope" value="Bacteria"/>
</dbReference>
<evidence type="ECO:0000256" key="3">
    <source>
        <dbReference type="ARBA" id="ARBA00022475"/>
    </source>
</evidence>
<comment type="similarity">
    <text evidence="2">Belongs to the GSP F family.</text>
</comment>
<dbReference type="InterPro" id="IPR018076">
    <property type="entry name" value="T2SS_GspF_dom"/>
</dbReference>
<keyword evidence="6 7" id="KW-0472">Membrane</keyword>
<dbReference type="InterPro" id="IPR042094">
    <property type="entry name" value="T2SS_GspF_sf"/>
</dbReference>
<dbReference type="EMBL" id="CP001708">
    <property type="protein sequence ID" value="ACV28687.1"/>
    <property type="molecule type" value="Genomic_DNA"/>
</dbReference>
<dbReference type="RefSeq" id="WP_015777597.1">
    <property type="nucleotide sequence ID" value="NC_013171.1"/>
</dbReference>
<evidence type="ECO:0000256" key="6">
    <source>
        <dbReference type="ARBA" id="ARBA00023136"/>
    </source>
</evidence>
<feature type="domain" description="Type II secretion system protein GspF" evidence="8">
    <location>
        <begin position="223"/>
        <end position="343"/>
    </location>
</feature>
<dbReference type="STRING" id="525919.Apre_0648"/>
<accession>C7RGS6</accession>
<sequence length="352" mass="39933">MNKDIGPGRIPARTVSLFLKQFSLLLSSGISLDESLSIIKDQNMDKKLTKALSNILISLNSGLNAYESFKRESRYFTPMLIAFIKSGDEGGNMAEILGELSDYLSNDSKNKSQIKQAFIYPIILMLVTITVVGLIVTLVMPTFTESFASYEMVLPLSTRMLLAISAFFSEYGFIVLLLILALVLIYIYLYNSKAYRLKVDTYNFKLLPFKRFRKLSMDYQISSLLYILRRGEIDIISSIGIIRESFTNTYIKKKLILIQKDLLDGLSLSYAFKRAGIFSNLLISMIEVGEDSGYLVEALKKTSDYFANEYIYRLKKISTMAEPVLILIMALIVGFVVFSVTIPMFDSVNYLY</sequence>
<evidence type="ECO:0000256" key="7">
    <source>
        <dbReference type="SAM" id="Phobius"/>
    </source>
</evidence>
<dbReference type="KEGG" id="apr:Apre_0648"/>
<evidence type="ECO:0000256" key="4">
    <source>
        <dbReference type="ARBA" id="ARBA00022692"/>
    </source>
</evidence>
<dbReference type="AlphaFoldDB" id="C7RGS6"/>
<feature type="transmembrane region" description="Helical" evidence="7">
    <location>
        <begin position="160"/>
        <end position="189"/>
    </location>
</feature>
<dbReference type="Gene3D" id="1.20.81.30">
    <property type="entry name" value="Type II secretion system (T2SS), domain F"/>
    <property type="match status" value="2"/>
</dbReference>
<dbReference type="PANTHER" id="PTHR30012:SF0">
    <property type="entry name" value="TYPE II SECRETION SYSTEM PROTEIN F-RELATED"/>
    <property type="match status" value="1"/>
</dbReference>
<dbReference type="HOGENOM" id="CLU_035032_0_0_9"/>
<dbReference type="PANTHER" id="PTHR30012">
    <property type="entry name" value="GENERAL SECRETION PATHWAY PROTEIN"/>
    <property type="match status" value="1"/>
</dbReference>
<evidence type="ECO:0000256" key="5">
    <source>
        <dbReference type="ARBA" id="ARBA00022989"/>
    </source>
</evidence>
<comment type="subcellular location">
    <subcellularLocation>
        <location evidence="1">Cell membrane</location>
        <topology evidence="1">Multi-pass membrane protein</topology>
    </subcellularLocation>
</comment>
<evidence type="ECO:0000313" key="9">
    <source>
        <dbReference type="EMBL" id="ACV28687.1"/>
    </source>
</evidence>
<dbReference type="Pfam" id="PF00482">
    <property type="entry name" value="T2SSF"/>
    <property type="match status" value="2"/>
</dbReference>
<protein>
    <submittedName>
        <fullName evidence="9">Type II secretion system protein</fullName>
    </submittedName>
</protein>
<feature type="domain" description="Type II secretion system protein GspF" evidence="8">
    <location>
        <begin position="18"/>
        <end position="141"/>
    </location>
</feature>
<reference evidence="9 10" key="1">
    <citation type="journal article" date="2009" name="Stand. Genomic Sci.">
        <title>Complete genome sequence of Anaerococcus prevotii type strain (PC1).</title>
        <authorList>
            <person name="Labutti K."/>
            <person name="Pukall R."/>
            <person name="Steenblock K."/>
            <person name="Glavina Del Rio T."/>
            <person name="Tice H."/>
            <person name="Copeland A."/>
            <person name="Cheng J.F."/>
            <person name="Lucas S."/>
            <person name="Chen F."/>
            <person name="Nolan M."/>
            <person name="Bruce D."/>
            <person name="Goodwin L."/>
            <person name="Pitluck S."/>
            <person name="Ivanova N."/>
            <person name="Mavromatis K."/>
            <person name="Ovchinnikova G."/>
            <person name="Pati A."/>
            <person name="Chen A."/>
            <person name="Palaniappan K."/>
            <person name="Land M."/>
            <person name="Hauser L."/>
            <person name="Chang Y.J."/>
            <person name="Jeffries C.D."/>
            <person name="Chain P."/>
            <person name="Saunders E."/>
            <person name="Brettin T."/>
            <person name="Detter J.C."/>
            <person name="Han C."/>
            <person name="Goker M."/>
            <person name="Bristow J."/>
            <person name="Eisen J.A."/>
            <person name="Markowitz V."/>
            <person name="Hugenholtz P."/>
            <person name="Kyrpides N.C."/>
            <person name="Klenk H.P."/>
            <person name="Lapidus A."/>
        </authorList>
    </citation>
    <scope>NUCLEOTIDE SEQUENCE [LARGE SCALE GENOMIC DNA]</scope>
    <source>
        <strain evidence="10">ATCC 9321 / DSM 20548 / JCM 6508 / NCTC 11806 / PC1</strain>
    </source>
</reference>
<keyword evidence="3" id="KW-1003">Cell membrane</keyword>
<dbReference type="PRINTS" id="PR00812">
    <property type="entry name" value="BCTERIALGSPF"/>
</dbReference>
<feature type="transmembrane region" description="Helical" evidence="7">
    <location>
        <begin position="118"/>
        <end position="140"/>
    </location>
</feature>
<keyword evidence="4 7" id="KW-0812">Transmembrane</keyword>
<dbReference type="GO" id="GO:0005886">
    <property type="term" value="C:plasma membrane"/>
    <property type="evidence" value="ECO:0007669"/>
    <property type="project" value="UniProtKB-SubCell"/>
</dbReference>
<evidence type="ECO:0000256" key="2">
    <source>
        <dbReference type="ARBA" id="ARBA00005745"/>
    </source>
</evidence>
<evidence type="ECO:0000259" key="8">
    <source>
        <dbReference type="Pfam" id="PF00482"/>
    </source>
</evidence>
<dbReference type="InterPro" id="IPR003004">
    <property type="entry name" value="GspF/PilC"/>
</dbReference>
<evidence type="ECO:0000256" key="1">
    <source>
        <dbReference type="ARBA" id="ARBA00004651"/>
    </source>
</evidence>
<gene>
    <name evidence="9" type="ordered locus">Apre_0648</name>
</gene>
<dbReference type="Proteomes" id="UP000002294">
    <property type="component" value="Chromosome"/>
</dbReference>
<name>C7RGS6_ANAPD</name>
<proteinExistence type="inferred from homology"/>
<evidence type="ECO:0000313" key="10">
    <source>
        <dbReference type="Proteomes" id="UP000002294"/>
    </source>
</evidence>
<keyword evidence="10" id="KW-1185">Reference proteome</keyword>
<keyword evidence="5 7" id="KW-1133">Transmembrane helix</keyword>
<organism evidence="9 10">
    <name type="scientific">Anaerococcus prevotii (strain ATCC 9321 / DSM 20548 / JCM 6508 / NCTC 11806 / PC1)</name>
    <name type="common">Peptostreptococcus prevotii</name>
    <name type="synonym">Peptococcus prevotii</name>
    <dbReference type="NCBI Taxonomy" id="525919"/>
    <lineage>
        <taxon>Bacteria</taxon>
        <taxon>Bacillati</taxon>
        <taxon>Bacillota</taxon>
        <taxon>Tissierellia</taxon>
        <taxon>Tissierellales</taxon>
        <taxon>Peptoniphilaceae</taxon>
        <taxon>Anaerococcus</taxon>
    </lineage>
</organism>